<sequence>MLTKRLIACLDVQNGRTVKGTNFVNLRDAGDPVALAARYAQEGIDELVLLDITATVEKRRTLLELVRSVAREVNIPFTVGGGIGAVADVEDLLLSGADKVSLNSSVLRAPGLIDELARRFGSQAIVVAVDARHALTQPPNLTTTPVTIPDVGAPAEAWDVFTHGGRHPAGREAVAWCREAAERGAGEILLTSMSHDGTRDGYALGLTRAVAAAVGVPVIASGGAGSAVHFRDVLQPGGADAALAASVFHFGDLTVARLKDYLLAEGIAMRPAR</sequence>
<evidence type="ECO:0000256" key="1">
    <source>
        <dbReference type="ARBA" id="ARBA00005091"/>
    </source>
</evidence>
<comment type="function">
    <text evidence="7 9">IGPS catalyzes the conversion of PRFAR and glutamine to IGP, AICAR and glutamate. The HisF subunit catalyzes the cyclization activity that produces IGP and AICAR from PRFAR using the ammonia provided by the HisH subunit.</text>
</comment>
<gene>
    <name evidence="9 11" type="primary">hisF</name>
    <name evidence="11" type="ORF">HHL22_03560</name>
</gene>
<dbReference type="RefSeq" id="WP_169529584.1">
    <property type="nucleotide sequence ID" value="NZ_JABBGH010000001.1"/>
</dbReference>
<dbReference type="InterPro" id="IPR050064">
    <property type="entry name" value="IGPS_HisA/HisF"/>
</dbReference>
<keyword evidence="5 9" id="KW-0368">Histidine biosynthesis</keyword>
<comment type="similarity">
    <text evidence="2 9 10">Belongs to the HisA/HisF family.</text>
</comment>
<evidence type="ECO:0000256" key="8">
    <source>
        <dbReference type="ARBA" id="ARBA00047838"/>
    </source>
</evidence>
<dbReference type="GO" id="GO:0016829">
    <property type="term" value="F:lyase activity"/>
    <property type="evidence" value="ECO:0007669"/>
    <property type="project" value="UniProtKB-KW"/>
</dbReference>
<dbReference type="HAMAP" id="MF_01013">
    <property type="entry name" value="HisF"/>
    <property type="match status" value="1"/>
</dbReference>
<dbReference type="InterPro" id="IPR004651">
    <property type="entry name" value="HisF"/>
</dbReference>
<evidence type="ECO:0000256" key="2">
    <source>
        <dbReference type="ARBA" id="ARBA00009667"/>
    </source>
</evidence>
<reference evidence="11 12" key="1">
    <citation type="submission" date="2020-04" db="EMBL/GenBank/DDBJ databases">
        <title>Hymenobacter polaris sp. nov., isolated from Arctic soil.</title>
        <authorList>
            <person name="Dahal R.H."/>
        </authorList>
    </citation>
    <scope>NUCLEOTIDE SEQUENCE [LARGE SCALE GENOMIC DNA]</scope>
    <source>
        <strain evidence="11 12">RP-2-7</strain>
    </source>
</reference>
<dbReference type="Proteomes" id="UP000559626">
    <property type="component" value="Unassembled WGS sequence"/>
</dbReference>
<dbReference type="EC" id="4.3.2.10" evidence="9"/>
<dbReference type="GO" id="GO:0000107">
    <property type="term" value="F:imidazoleglycerol-phosphate synthase activity"/>
    <property type="evidence" value="ECO:0007669"/>
    <property type="project" value="UniProtKB-UniRule"/>
</dbReference>
<dbReference type="InterPro" id="IPR013785">
    <property type="entry name" value="Aldolase_TIM"/>
</dbReference>
<keyword evidence="4 9" id="KW-0028">Amino-acid biosynthesis</keyword>
<keyword evidence="9" id="KW-0963">Cytoplasm</keyword>
<comment type="caution">
    <text evidence="11">The sequence shown here is derived from an EMBL/GenBank/DDBJ whole genome shotgun (WGS) entry which is preliminary data.</text>
</comment>
<protein>
    <recommendedName>
        <fullName evidence="9">Imidazole glycerol phosphate synthase subunit HisF</fullName>
        <ecNumber evidence="9">4.3.2.10</ecNumber>
    </recommendedName>
    <alternativeName>
        <fullName evidence="9">IGP synthase cyclase subunit</fullName>
    </alternativeName>
    <alternativeName>
        <fullName evidence="9">IGP synthase subunit HisF</fullName>
    </alternativeName>
    <alternativeName>
        <fullName evidence="9">ImGP synthase subunit HisF</fullName>
        <shortName evidence="9">IGPS subunit HisF</shortName>
    </alternativeName>
</protein>
<keyword evidence="6 9" id="KW-0456">Lyase</keyword>
<proteinExistence type="inferred from homology"/>
<feature type="active site" evidence="9">
    <location>
        <position position="130"/>
    </location>
</feature>
<comment type="subunit">
    <text evidence="3 9">Heterodimer of HisH and HisF.</text>
</comment>
<organism evidence="11 12">
    <name type="scientific">Hymenobacter polaris</name>
    <dbReference type="NCBI Taxonomy" id="2682546"/>
    <lineage>
        <taxon>Bacteria</taxon>
        <taxon>Pseudomonadati</taxon>
        <taxon>Bacteroidota</taxon>
        <taxon>Cytophagia</taxon>
        <taxon>Cytophagales</taxon>
        <taxon>Hymenobacteraceae</taxon>
        <taxon>Hymenobacter</taxon>
    </lineage>
</organism>
<evidence type="ECO:0000256" key="3">
    <source>
        <dbReference type="ARBA" id="ARBA00011152"/>
    </source>
</evidence>
<evidence type="ECO:0000256" key="10">
    <source>
        <dbReference type="RuleBase" id="RU003657"/>
    </source>
</evidence>
<evidence type="ECO:0000256" key="7">
    <source>
        <dbReference type="ARBA" id="ARBA00025475"/>
    </source>
</evidence>
<dbReference type="CDD" id="cd04731">
    <property type="entry name" value="HisF"/>
    <property type="match status" value="1"/>
</dbReference>
<dbReference type="PANTHER" id="PTHR21235:SF2">
    <property type="entry name" value="IMIDAZOLE GLYCEROL PHOSPHATE SYNTHASE HISHF"/>
    <property type="match status" value="1"/>
</dbReference>
<evidence type="ECO:0000313" key="12">
    <source>
        <dbReference type="Proteomes" id="UP000559626"/>
    </source>
</evidence>
<dbReference type="NCBIfam" id="TIGR00735">
    <property type="entry name" value="hisF"/>
    <property type="match status" value="1"/>
</dbReference>
<comment type="subcellular location">
    <subcellularLocation>
        <location evidence="9">Cytoplasm</location>
    </subcellularLocation>
</comment>
<evidence type="ECO:0000256" key="9">
    <source>
        <dbReference type="HAMAP-Rule" id="MF_01013"/>
    </source>
</evidence>
<dbReference type="AlphaFoldDB" id="A0A7Y0FLD6"/>
<dbReference type="SUPFAM" id="SSF51366">
    <property type="entry name" value="Ribulose-phoshate binding barrel"/>
    <property type="match status" value="1"/>
</dbReference>
<dbReference type="PANTHER" id="PTHR21235">
    <property type="entry name" value="IMIDAZOLE GLYCEROL PHOSPHATE SYNTHASE SUBUNIT HISF/H IGP SYNTHASE SUBUNIT HISF/H"/>
    <property type="match status" value="1"/>
</dbReference>
<dbReference type="GO" id="GO:0000105">
    <property type="term" value="P:L-histidine biosynthetic process"/>
    <property type="evidence" value="ECO:0007669"/>
    <property type="project" value="UniProtKB-UniRule"/>
</dbReference>
<feature type="active site" evidence="9">
    <location>
        <position position="11"/>
    </location>
</feature>
<keyword evidence="12" id="KW-1185">Reference proteome</keyword>
<comment type="catalytic activity">
    <reaction evidence="8 9">
        <text>5-[(5-phospho-1-deoxy-D-ribulos-1-ylimino)methylamino]-1-(5-phospho-beta-D-ribosyl)imidazole-4-carboxamide + L-glutamine = D-erythro-1-(imidazol-4-yl)glycerol 3-phosphate + 5-amino-1-(5-phospho-beta-D-ribosyl)imidazole-4-carboxamide + L-glutamate + H(+)</text>
        <dbReference type="Rhea" id="RHEA:24793"/>
        <dbReference type="ChEBI" id="CHEBI:15378"/>
        <dbReference type="ChEBI" id="CHEBI:29985"/>
        <dbReference type="ChEBI" id="CHEBI:58278"/>
        <dbReference type="ChEBI" id="CHEBI:58359"/>
        <dbReference type="ChEBI" id="CHEBI:58475"/>
        <dbReference type="ChEBI" id="CHEBI:58525"/>
        <dbReference type="EC" id="4.3.2.10"/>
    </reaction>
</comment>
<dbReference type="Gene3D" id="3.20.20.70">
    <property type="entry name" value="Aldolase class I"/>
    <property type="match status" value="1"/>
</dbReference>
<dbReference type="InterPro" id="IPR006062">
    <property type="entry name" value="His_biosynth"/>
</dbReference>
<name>A0A7Y0FLD6_9BACT</name>
<comment type="pathway">
    <text evidence="1 9">Amino-acid biosynthesis; L-histidine biosynthesis; L-histidine from 5-phospho-alpha-D-ribose 1-diphosphate: step 5/9.</text>
</comment>
<dbReference type="EMBL" id="JABBGH010000001">
    <property type="protein sequence ID" value="NML64276.1"/>
    <property type="molecule type" value="Genomic_DNA"/>
</dbReference>
<evidence type="ECO:0000256" key="6">
    <source>
        <dbReference type="ARBA" id="ARBA00023239"/>
    </source>
</evidence>
<dbReference type="GO" id="GO:0005737">
    <property type="term" value="C:cytoplasm"/>
    <property type="evidence" value="ECO:0007669"/>
    <property type="project" value="UniProtKB-SubCell"/>
</dbReference>
<evidence type="ECO:0000313" key="11">
    <source>
        <dbReference type="EMBL" id="NML64276.1"/>
    </source>
</evidence>
<dbReference type="Pfam" id="PF00977">
    <property type="entry name" value="His_biosynth"/>
    <property type="match status" value="1"/>
</dbReference>
<evidence type="ECO:0000256" key="5">
    <source>
        <dbReference type="ARBA" id="ARBA00023102"/>
    </source>
</evidence>
<dbReference type="UniPathway" id="UPA00031">
    <property type="reaction ID" value="UER00010"/>
</dbReference>
<accession>A0A7Y0FLD6</accession>
<dbReference type="InterPro" id="IPR011060">
    <property type="entry name" value="RibuloseP-bd_barrel"/>
</dbReference>
<evidence type="ECO:0000256" key="4">
    <source>
        <dbReference type="ARBA" id="ARBA00022605"/>
    </source>
</evidence>